<dbReference type="InterPro" id="IPR037117">
    <property type="entry name" value="Dihydroorotate_DH_ele_sf"/>
</dbReference>
<dbReference type="PANTHER" id="PTHR43513">
    <property type="entry name" value="DIHYDROOROTATE DEHYDROGENASE B (NAD(+)), ELECTRON TRANSFER SUBUNIT"/>
    <property type="match status" value="1"/>
</dbReference>
<evidence type="ECO:0000256" key="6">
    <source>
        <dbReference type="ARBA" id="ARBA00022982"/>
    </source>
</evidence>
<dbReference type="STRING" id="1330330.IX53_06760"/>
<dbReference type="InterPro" id="IPR050353">
    <property type="entry name" value="PyrK_electron_transfer"/>
</dbReference>
<dbReference type="GO" id="GO:0006221">
    <property type="term" value="P:pyrimidine nucleotide biosynthetic process"/>
    <property type="evidence" value="ECO:0007669"/>
    <property type="project" value="InterPro"/>
</dbReference>
<keyword evidence="5" id="KW-0274">FAD</keyword>
<reference evidence="12 13" key="1">
    <citation type="submission" date="2015-04" db="EMBL/GenBank/DDBJ databases">
        <title>Complete Genome Sequence of Kosmotoga pacifica SLHLJ1.</title>
        <authorList>
            <person name="Jiang L.J."/>
            <person name="Shao Z.Z."/>
            <person name="Jebbar M."/>
        </authorList>
    </citation>
    <scope>NUCLEOTIDE SEQUENCE [LARGE SCALE GENOMIC DNA]</scope>
    <source>
        <strain evidence="12 13">SLHLJ1</strain>
    </source>
</reference>
<proteinExistence type="predicted"/>
<keyword evidence="4 10" id="KW-0479">Metal-binding</keyword>
<dbReference type="InterPro" id="IPR039261">
    <property type="entry name" value="FNR_nucleotide-bd"/>
</dbReference>
<evidence type="ECO:0000256" key="1">
    <source>
        <dbReference type="ARBA" id="ARBA00022448"/>
    </source>
</evidence>
<dbReference type="Pfam" id="PF10418">
    <property type="entry name" value="DHODB_Fe-S_bind"/>
    <property type="match status" value="1"/>
</dbReference>
<dbReference type="SUPFAM" id="SSF63380">
    <property type="entry name" value="Riboflavin synthase domain-like"/>
    <property type="match status" value="1"/>
</dbReference>
<dbReference type="PRINTS" id="PR00371">
    <property type="entry name" value="FPNCR"/>
</dbReference>
<accession>A0A0G2ZE33</accession>
<gene>
    <name evidence="12" type="ORF">IX53_06760</name>
</gene>
<evidence type="ECO:0000256" key="2">
    <source>
        <dbReference type="ARBA" id="ARBA00022630"/>
    </source>
</evidence>
<keyword evidence="1" id="KW-0813">Transport</keyword>
<dbReference type="PIRSF" id="PIRSF006816">
    <property type="entry name" value="Cyc3_hyd_g"/>
    <property type="match status" value="1"/>
</dbReference>
<protein>
    <submittedName>
        <fullName evidence="12">Oxidoreductase</fullName>
    </submittedName>
</protein>
<dbReference type="CDD" id="cd06221">
    <property type="entry name" value="sulfite_reductase_like"/>
    <property type="match status" value="1"/>
</dbReference>
<keyword evidence="6" id="KW-0249">Electron transport</keyword>
<feature type="binding site" evidence="10">
    <location>
        <position position="248"/>
    </location>
    <ligand>
        <name>[2Fe-2S] cluster</name>
        <dbReference type="ChEBI" id="CHEBI:190135"/>
    </ligand>
</feature>
<evidence type="ECO:0000313" key="13">
    <source>
        <dbReference type="Proteomes" id="UP000035159"/>
    </source>
</evidence>
<evidence type="ECO:0000256" key="3">
    <source>
        <dbReference type="ARBA" id="ARBA00022714"/>
    </source>
</evidence>
<dbReference type="InterPro" id="IPR001709">
    <property type="entry name" value="Flavoprot_Pyr_Nucl_cyt_Rdtase"/>
</dbReference>
<dbReference type="InterPro" id="IPR012165">
    <property type="entry name" value="Cyt_c3_hydrogenase_gsu"/>
</dbReference>
<dbReference type="InterPro" id="IPR019480">
    <property type="entry name" value="Dihydroorotate_DH_Fe-S-bd"/>
</dbReference>
<dbReference type="GO" id="GO:0051537">
    <property type="term" value="F:2 iron, 2 sulfur cluster binding"/>
    <property type="evidence" value="ECO:0007669"/>
    <property type="project" value="UniProtKB-KW"/>
</dbReference>
<dbReference type="Pfam" id="PF00175">
    <property type="entry name" value="NAD_binding_1"/>
    <property type="match status" value="1"/>
</dbReference>
<evidence type="ECO:0000256" key="5">
    <source>
        <dbReference type="ARBA" id="ARBA00022827"/>
    </source>
</evidence>
<dbReference type="PATRIC" id="fig|1330330.3.peg.1370"/>
<dbReference type="GO" id="GO:0046872">
    <property type="term" value="F:metal ion binding"/>
    <property type="evidence" value="ECO:0007669"/>
    <property type="project" value="UniProtKB-KW"/>
</dbReference>
<dbReference type="Gene3D" id="2.40.30.10">
    <property type="entry name" value="Translation factors"/>
    <property type="match status" value="1"/>
</dbReference>
<feature type="binding site" evidence="10">
    <location>
        <position position="256"/>
    </location>
    <ligand>
        <name>[2Fe-2S] cluster</name>
        <dbReference type="ChEBI" id="CHEBI:190135"/>
    </ligand>
</feature>
<keyword evidence="8 10" id="KW-0411">Iron-sulfur</keyword>
<dbReference type="RefSeq" id="WP_047755515.1">
    <property type="nucleotide sequence ID" value="NZ_CAJUHA010000017.1"/>
</dbReference>
<dbReference type="Gene3D" id="2.10.240.10">
    <property type="entry name" value="Dihydroorotate dehydrogenase, electron transfer subunit"/>
    <property type="match status" value="1"/>
</dbReference>
<keyword evidence="3 10" id="KW-0001">2Fe-2S</keyword>
<dbReference type="Proteomes" id="UP000035159">
    <property type="component" value="Chromosome"/>
</dbReference>
<dbReference type="GO" id="GO:0016491">
    <property type="term" value="F:oxidoreductase activity"/>
    <property type="evidence" value="ECO:0007669"/>
    <property type="project" value="InterPro"/>
</dbReference>
<name>A0A0G2ZE33_9BACT</name>
<evidence type="ECO:0000259" key="11">
    <source>
        <dbReference type="PROSITE" id="PS51384"/>
    </source>
</evidence>
<dbReference type="InterPro" id="IPR017938">
    <property type="entry name" value="Riboflavin_synthase-like_b-brl"/>
</dbReference>
<dbReference type="GO" id="GO:0050660">
    <property type="term" value="F:flavin adenine dinucleotide binding"/>
    <property type="evidence" value="ECO:0007669"/>
    <property type="project" value="InterPro"/>
</dbReference>
<sequence length="275" mass="30275">MIMVNAFQSIRTKLLKVITESPTIKTFILDCGGEFEFKTGQFVEVGLPGVGEGPFTPSCSHYTKNPIEITIMKVGYMTSKIHEAKEGAEVILRGPYGNGYPLEDFEGKHILIVGGGVGLAPLRSLFLTLVHDLNKYNGITACFGARSPEDLIYKEQLKEWASIDGVELHLSVDRVPEGQNWSGNVGVVTTLLKPLSIDPDSTVAAVCGPPIMMKFTSLTLLEKGIKPSNLYLSMESKMYCGIGLCRHCTIEHYFVCKDGPVFTYDQFENPEAIWA</sequence>
<dbReference type="PROSITE" id="PS51384">
    <property type="entry name" value="FAD_FR"/>
    <property type="match status" value="1"/>
</dbReference>
<comment type="cofactor">
    <cofactor evidence="10">
        <name>[2Fe-2S] cluster</name>
        <dbReference type="ChEBI" id="CHEBI:190135"/>
    </cofactor>
    <text evidence="10">Binds 1 [2Fe-2S] cluster per subunit.</text>
</comment>
<dbReference type="Gene3D" id="3.40.50.80">
    <property type="entry name" value="Nucleotide-binding domain of ferredoxin-NADP reductase (FNR) module"/>
    <property type="match status" value="1"/>
</dbReference>
<dbReference type="PANTHER" id="PTHR43513:SF1">
    <property type="entry name" value="ANAEROBIC SULFITE REDUCTASE SUBUNIT B"/>
    <property type="match status" value="1"/>
</dbReference>
<dbReference type="PRINTS" id="PR00410">
    <property type="entry name" value="PHEHYDRXLASE"/>
</dbReference>
<keyword evidence="7 10" id="KW-0408">Iron</keyword>
<dbReference type="AlphaFoldDB" id="A0A0G2ZE33"/>
<dbReference type="KEGG" id="kpf:IX53_06760"/>
<evidence type="ECO:0000256" key="8">
    <source>
        <dbReference type="ARBA" id="ARBA00023014"/>
    </source>
</evidence>
<feature type="binding site" evidence="10">
    <location>
        <position position="245"/>
    </location>
    <ligand>
        <name>[2Fe-2S] cluster</name>
        <dbReference type="ChEBI" id="CHEBI:190135"/>
    </ligand>
</feature>
<dbReference type="InterPro" id="IPR017927">
    <property type="entry name" value="FAD-bd_FR_type"/>
</dbReference>
<dbReference type="SUPFAM" id="SSF52343">
    <property type="entry name" value="Ferredoxin reductase-like, C-terminal NADP-linked domain"/>
    <property type="match status" value="1"/>
</dbReference>
<dbReference type="InterPro" id="IPR001433">
    <property type="entry name" value="OxRdtase_FAD/NAD-bd"/>
</dbReference>
<feature type="binding site" evidence="10">
    <location>
        <position position="240"/>
    </location>
    <ligand>
        <name>[2Fe-2S] cluster</name>
        <dbReference type="ChEBI" id="CHEBI:190135"/>
    </ligand>
</feature>
<evidence type="ECO:0000256" key="4">
    <source>
        <dbReference type="ARBA" id="ARBA00022723"/>
    </source>
</evidence>
<organism evidence="12 13">
    <name type="scientific">Kosmotoga pacifica</name>
    <dbReference type="NCBI Taxonomy" id="1330330"/>
    <lineage>
        <taxon>Bacteria</taxon>
        <taxon>Thermotogati</taxon>
        <taxon>Thermotogota</taxon>
        <taxon>Thermotogae</taxon>
        <taxon>Kosmotogales</taxon>
        <taxon>Kosmotogaceae</taxon>
        <taxon>Kosmotoga</taxon>
    </lineage>
</organism>
<evidence type="ECO:0000256" key="9">
    <source>
        <dbReference type="ARBA" id="ARBA00034078"/>
    </source>
</evidence>
<keyword evidence="13" id="KW-1185">Reference proteome</keyword>
<keyword evidence="2" id="KW-0285">Flavoprotein</keyword>
<evidence type="ECO:0000256" key="10">
    <source>
        <dbReference type="PIRSR" id="PIRSR006816-2"/>
    </source>
</evidence>
<evidence type="ECO:0000313" key="12">
    <source>
        <dbReference type="EMBL" id="AKI98306.1"/>
    </source>
</evidence>
<dbReference type="EMBL" id="CP011232">
    <property type="protein sequence ID" value="AKI98306.1"/>
    <property type="molecule type" value="Genomic_DNA"/>
</dbReference>
<comment type="cofactor">
    <cofactor evidence="9">
        <name>[2Fe-2S] cluster</name>
        <dbReference type="ChEBI" id="CHEBI:190135"/>
    </cofactor>
</comment>
<evidence type="ECO:0000256" key="7">
    <source>
        <dbReference type="ARBA" id="ARBA00023004"/>
    </source>
</evidence>
<feature type="domain" description="FAD-binding FR-type" evidence="11">
    <location>
        <begin position="7"/>
        <end position="102"/>
    </location>
</feature>